<evidence type="ECO:0000313" key="2">
    <source>
        <dbReference type="EMBL" id="WNG43114.1"/>
    </source>
</evidence>
<evidence type="ECO:0008006" key="4">
    <source>
        <dbReference type="Google" id="ProtNLM"/>
    </source>
</evidence>
<accession>A0ABY9WIW2</accession>
<keyword evidence="3" id="KW-1185">Reference proteome</keyword>
<keyword evidence="1" id="KW-1133">Transmembrane helix</keyword>
<dbReference type="RefSeq" id="WP_395813581.1">
    <property type="nucleotide sequence ID" value="NZ_CP043494.1"/>
</dbReference>
<evidence type="ECO:0000313" key="3">
    <source>
        <dbReference type="Proteomes" id="UP001611383"/>
    </source>
</evidence>
<dbReference type="Proteomes" id="UP001611383">
    <property type="component" value="Chromosome"/>
</dbReference>
<reference evidence="2 3" key="1">
    <citation type="submission" date="2019-08" db="EMBL/GenBank/DDBJ databases">
        <title>Archangium and Cystobacter genomes.</title>
        <authorList>
            <person name="Chen I.-C.K."/>
            <person name="Wielgoss S."/>
        </authorList>
    </citation>
    <scope>NUCLEOTIDE SEQUENCE [LARGE SCALE GENOMIC DNA]</scope>
    <source>
        <strain evidence="2 3">Cbm 6</strain>
    </source>
</reference>
<protein>
    <recommendedName>
        <fullName evidence="4">Lipoprotein</fullName>
    </recommendedName>
</protein>
<proteinExistence type="predicted"/>
<keyword evidence="1" id="KW-0812">Transmembrane</keyword>
<organism evidence="2 3">
    <name type="scientific">Archangium minus</name>
    <dbReference type="NCBI Taxonomy" id="83450"/>
    <lineage>
        <taxon>Bacteria</taxon>
        <taxon>Pseudomonadati</taxon>
        <taxon>Myxococcota</taxon>
        <taxon>Myxococcia</taxon>
        <taxon>Myxococcales</taxon>
        <taxon>Cystobacterineae</taxon>
        <taxon>Archangiaceae</taxon>
        <taxon>Archangium</taxon>
    </lineage>
</organism>
<sequence length="69" mass="7477">MNQGSWMNRRRKVHTAVRSSVGGVLAALVTGLSVTACVPATILAYPKRTYEPGTFGAHVNEHFRTHVIG</sequence>
<feature type="transmembrane region" description="Helical" evidence="1">
    <location>
        <begin position="21"/>
        <end position="45"/>
    </location>
</feature>
<name>A0ABY9WIW2_9BACT</name>
<keyword evidence="1" id="KW-0472">Membrane</keyword>
<evidence type="ECO:0000256" key="1">
    <source>
        <dbReference type="SAM" id="Phobius"/>
    </source>
</evidence>
<dbReference type="EMBL" id="CP043494">
    <property type="protein sequence ID" value="WNG43114.1"/>
    <property type="molecule type" value="Genomic_DNA"/>
</dbReference>
<gene>
    <name evidence="2" type="ORF">F0U60_02630</name>
</gene>